<evidence type="ECO:0000259" key="3">
    <source>
        <dbReference type="PROSITE" id="PS50822"/>
    </source>
</evidence>
<dbReference type="Pfam" id="PF02170">
    <property type="entry name" value="PAZ"/>
    <property type="match status" value="1"/>
</dbReference>
<dbReference type="PROSITE" id="PS50822">
    <property type="entry name" value="PIWI"/>
    <property type="match status" value="1"/>
</dbReference>
<dbReference type="SMART" id="SM00950">
    <property type="entry name" value="Piwi"/>
    <property type="match status" value="1"/>
</dbReference>
<proteinExistence type="predicted"/>
<dbReference type="EMBL" id="HBEY01044277">
    <property type="protein sequence ID" value="CAD8617842.1"/>
    <property type="molecule type" value="Transcribed_RNA"/>
</dbReference>
<feature type="domain" description="Piwi" evidence="3">
    <location>
        <begin position="746"/>
        <end position="1061"/>
    </location>
</feature>
<evidence type="ECO:0000259" key="2">
    <source>
        <dbReference type="PROSITE" id="PS50821"/>
    </source>
</evidence>
<sequence>MAPTWSGNLRLWSNRKERFVNQGPFETDSPLAATLPRFLDCKTVPGTNADAGGATFTMRLAADVAKWGATLGALATHLSTSGQILQSADTVNVRAVTVTADAITLNVQLAAAPLPPTAPLMSMDMAPPAVEQQATGAKRDRDSPTEDDSAARRPPPPGLSDSHSTNEHACSSENGTSGNGQAPSTYSLADIRQPLDNALKGERIRPQVNYPAPPRPDYGKDGRAIKVVTNFSKITAATGGVELRAYHYDVAWDDMADQTMITAKTDERKGFLQYATLMEKLKKLTGSAFGFDGYKNLYTLRKITWTQDAADAGWEENDSKYTLTIGNCGKGLRHDWTLTLGETTHDLPLFKLWPGRDGRPVSGDRESLRGLMSVLDVVLKQDAVCRYRQIGDAFYDERREAAWAQIDEVGQDRTSQLWFGYRQSIVMTDKGPMMQQDRAATLMLAPIEVLEFICKKLRVAPDRLTSEKIVRDKVGSQLTKGNRLWAVKSRHDGRTSKCQGIDEVPLTDRKFTKKGRDGDPDIEMTVADYFAATYPNYPLQHPHLPGLLCGPKKNPAKSIIPLELCQFLPGQPSKESGPDMAQIMITKTCAEPPKKFMDLQKISMDCMRNCQTAKDFGIHLGELEYANARILPAFGVYYKERSGAPFCVNVDTQKGQWSMRGPRGDLAFQKPGDGGLVLSVNFGDRRDTNIFIDFLRTFGRMSVERGIRFDHRSLEAPVQGGEAFMRKAVEDLLAKETSRFPERPALVVCLLPGSQGQNNQYLHPAIKRWHAKAGIPTQCVQLSKLKGKPGATNPQYAAGVLLKVNLKLGGENVYGGRPRAQAGIPLLDATPTMIIGADVNHPPPGSSKPSYAAMCASLDYHVSKYHTMVNQQPSRTEVLVRLEENVAESIKKFAELNGQPPKRIIFFRDGVAHNQFGTSKDGGQGPVQQEIGHIFSACRTVMGDLVPELVFIVVQKRNRCRIATSQGQSFGKVAPGTVVDCDITEGNAYDFYLVPHFGLKGTPQPSHFHVLWDDAKLSPDELQNFTYQMCHTYARATKIVSRPAPVYYAHLAAFQAQFYNPKFKGESDNWETGSTMSAGSGSEASTASDVQVHDMLKSILHFV</sequence>
<dbReference type="Gene3D" id="3.40.50.2300">
    <property type="match status" value="1"/>
</dbReference>
<evidence type="ECO:0000313" key="4">
    <source>
        <dbReference type="EMBL" id="CAD8617842.1"/>
    </source>
</evidence>
<dbReference type="InterPro" id="IPR012337">
    <property type="entry name" value="RNaseH-like_sf"/>
</dbReference>
<dbReference type="SUPFAM" id="SSF101690">
    <property type="entry name" value="PAZ domain"/>
    <property type="match status" value="1"/>
</dbReference>
<gene>
    <name evidence="4" type="ORF">CPEL01642_LOCUS21223</name>
</gene>
<dbReference type="InterPro" id="IPR003165">
    <property type="entry name" value="Piwi"/>
</dbReference>
<organism evidence="4">
    <name type="scientific">Coccolithus braarudii</name>
    <dbReference type="NCBI Taxonomy" id="221442"/>
    <lineage>
        <taxon>Eukaryota</taxon>
        <taxon>Haptista</taxon>
        <taxon>Haptophyta</taxon>
        <taxon>Prymnesiophyceae</taxon>
        <taxon>Coccolithales</taxon>
        <taxon>Coccolithaceae</taxon>
        <taxon>Coccolithus</taxon>
    </lineage>
</organism>
<dbReference type="InterPro" id="IPR003100">
    <property type="entry name" value="PAZ_dom"/>
</dbReference>
<dbReference type="InterPro" id="IPR036397">
    <property type="entry name" value="RNaseH_sf"/>
</dbReference>
<reference evidence="4" key="1">
    <citation type="submission" date="2021-01" db="EMBL/GenBank/DDBJ databases">
        <authorList>
            <person name="Corre E."/>
            <person name="Pelletier E."/>
            <person name="Niang G."/>
            <person name="Scheremetjew M."/>
            <person name="Finn R."/>
            <person name="Kale V."/>
            <person name="Holt S."/>
            <person name="Cochrane G."/>
            <person name="Meng A."/>
            <person name="Brown T."/>
            <person name="Cohen L."/>
        </authorList>
    </citation>
    <scope>NUCLEOTIDE SEQUENCE</scope>
    <source>
        <strain evidence="4">PLY182g</strain>
    </source>
</reference>
<feature type="domain" description="PAZ" evidence="2">
    <location>
        <begin position="448"/>
        <end position="569"/>
    </location>
</feature>
<dbReference type="Pfam" id="PF02171">
    <property type="entry name" value="Piwi"/>
    <property type="match status" value="1"/>
</dbReference>
<evidence type="ECO:0000256" key="1">
    <source>
        <dbReference type="SAM" id="MobiDB-lite"/>
    </source>
</evidence>
<accession>A0A7S0LNC2</accession>
<dbReference type="CDD" id="cd02846">
    <property type="entry name" value="PAZ_argonaute_like"/>
    <property type="match status" value="1"/>
</dbReference>
<dbReference type="InterPro" id="IPR036085">
    <property type="entry name" value="PAZ_dom_sf"/>
</dbReference>
<feature type="compositionally biased region" description="Polar residues" evidence="1">
    <location>
        <begin position="161"/>
        <end position="186"/>
    </location>
</feature>
<dbReference type="GO" id="GO:0003723">
    <property type="term" value="F:RNA binding"/>
    <property type="evidence" value="ECO:0007669"/>
    <property type="project" value="InterPro"/>
</dbReference>
<protein>
    <recommendedName>
        <fullName evidence="5">Piwi domain-containing protein</fullName>
    </recommendedName>
</protein>
<dbReference type="AlphaFoldDB" id="A0A7S0LNC2"/>
<feature type="region of interest" description="Disordered" evidence="1">
    <location>
        <begin position="129"/>
        <end position="186"/>
    </location>
</feature>
<dbReference type="Gene3D" id="3.30.420.10">
    <property type="entry name" value="Ribonuclease H-like superfamily/Ribonuclease H"/>
    <property type="match status" value="1"/>
</dbReference>
<feature type="region of interest" description="Disordered" evidence="1">
    <location>
        <begin position="198"/>
        <end position="217"/>
    </location>
</feature>
<evidence type="ECO:0008006" key="5">
    <source>
        <dbReference type="Google" id="ProtNLM"/>
    </source>
</evidence>
<dbReference type="PANTHER" id="PTHR22891">
    <property type="entry name" value="EUKARYOTIC TRANSLATION INITIATION FACTOR 2C"/>
    <property type="match status" value="1"/>
</dbReference>
<name>A0A7S0LNC2_9EUKA</name>
<dbReference type="Gene3D" id="2.170.260.10">
    <property type="entry name" value="paz domain"/>
    <property type="match status" value="1"/>
</dbReference>
<dbReference type="PROSITE" id="PS50821">
    <property type="entry name" value="PAZ"/>
    <property type="match status" value="1"/>
</dbReference>
<dbReference type="SUPFAM" id="SSF53098">
    <property type="entry name" value="Ribonuclease H-like"/>
    <property type="match status" value="1"/>
</dbReference>